<evidence type="ECO:0000256" key="1">
    <source>
        <dbReference type="ARBA" id="ARBA00023125"/>
    </source>
</evidence>
<feature type="region of interest" description="Disordered" evidence="3">
    <location>
        <begin position="1"/>
        <end position="20"/>
    </location>
</feature>
<dbReference type="RefSeq" id="WP_157815129.1">
    <property type="nucleotide sequence ID" value="NZ_PHHE01000001.1"/>
</dbReference>
<organism evidence="5 6">
    <name type="scientific">Pseudomonas baetica</name>
    <dbReference type="NCBI Taxonomy" id="674054"/>
    <lineage>
        <taxon>Bacteria</taxon>
        <taxon>Pseudomonadati</taxon>
        <taxon>Pseudomonadota</taxon>
        <taxon>Gammaproteobacteria</taxon>
        <taxon>Pseudomonadales</taxon>
        <taxon>Pseudomonadaceae</taxon>
        <taxon>Pseudomonas</taxon>
    </lineage>
</organism>
<evidence type="ECO:0000256" key="3">
    <source>
        <dbReference type="SAM" id="MobiDB-lite"/>
    </source>
</evidence>
<accession>A0ABX4PXR3</accession>
<evidence type="ECO:0000313" key="5">
    <source>
        <dbReference type="EMBL" id="PKA68164.1"/>
    </source>
</evidence>
<evidence type="ECO:0000259" key="4">
    <source>
        <dbReference type="PROSITE" id="PS50977"/>
    </source>
</evidence>
<reference evidence="5 6" key="1">
    <citation type="submission" date="2017-11" db="EMBL/GenBank/DDBJ databases">
        <title>Genome sequencing of a diverse group of Pseudomonas species.</title>
        <authorList>
            <person name="Loper J."/>
        </authorList>
    </citation>
    <scope>NUCLEOTIDE SEQUENCE [LARGE SCALE GENOMIC DNA]</scope>
    <source>
        <strain evidence="5 6">LMG 25716</strain>
    </source>
</reference>
<dbReference type="InterPro" id="IPR001647">
    <property type="entry name" value="HTH_TetR"/>
</dbReference>
<evidence type="ECO:0000256" key="2">
    <source>
        <dbReference type="PROSITE-ProRule" id="PRU00335"/>
    </source>
</evidence>
<keyword evidence="6" id="KW-1185">Reference proteome</keyword>
<dbReference type="PROSITE" id="PS50977">
    <property type="entry name" value="HTH_TETR_2"/>
    <property type="match status" value="1"/>
</dbReference>
<dbReference type="Pfam" id="PF21306">
    <property type="entry name" value="TetR_C_40"/>
    <property type="match status" value="1"/>
</dbReference>
<dbReference type="Proteomes" id="UP000232455">
    <property type="component" value="Unassembled WGS sequence"/>
</dbReference>
<dbReference type="SUPFAM" id="SSF46689">
    <property type="entry name" value="Homeodomain-like"/>
    <property type="match status" value="1"/>
</dbReference>
<proteinExistence type="predicted"/>
<name>A0ABX4PXR3_9PSED</name>
<dbReference type="InterPro" id="IPR009057">
    <property type="entry name" value="Homeodomain-like_sf"/>
</dbReference>
<feature type="compositionally biased region" description="Polar residues" evidence="3">
    <location>
        <begin position="1"/>
        <end position="14"/>
    </location>
</feature>
<sequence>MKKGDQITNTSANHSAGKPKVVLDKRARTRAAILDATFQVIGHEHGRLARVEQITEIAKIARPTFYTYFSSMEELFSALSFELSHDFNNAVTAYSQTFTNAAETKSFAIRSYLTKAAADHQWGWGMINLSYGAPLFGADTNAAAMATVQAGMDSGIFKVTDVRVGRDMVLGAALAGMKTLMSEPCPDDYPETITRHILISLGVTPARADKLVRVPLPDIATLMGYCADSDQPE</sequence>
<evidence type="ECO:0000313" key="6">
    <source>
        <dbReference type="Proteomes" id="UP000232455"/>
    </source>
</evidence>
<feature type="domain" description="HTH tetR-type" evidence="4">
    <location>
        <begin position="27"/>
        <end position="87"/>
    </location>
</feature>
<dbReference type="Gene3D" id="1.10.357.10">
    <property type="entry name" value="Tetracycline Repressor, domain 2"/>
    <property type="match status" value="1"/>
</dbReference>
<protein>
    <submittedName>
        <fullName evidence="5">TetR family transcriptional regulator</fullName>
    </submittedName>
</protein>
<comment type="caution">
    <text evidence="5">The sequence shown here is derived from an EMBL/GenBank/DDBJ whole genome shotgun (WGS) entry which is preliminary data.</text>
</comment>
<dbReference type="Pfam" id="PF00440">
    <property type="entry name" value="TetR_N"/>
    <property type="match status" value="1"/>
</dbReference>
<feature type="DNA-binding region" description="H-T-H motif" evidence="2">
    <location>
        <begin position="50"/>
        <end position="69"/>
    </location>
</feature>
<gene>
    <name evidence="5" type="ORF">ATI02_0910</name>
</gene>
<dbReference type="EMBL" id="PHHE01000001">
    <property type="protein sequence ID" value="PKA68164.1"/>
    <property type="molecule type" value="Genomic_DNA"/>
</dbReference>
<keyword evidence="1 2" id="KW-0238">DNA-binding</keyword>
<dbReference type="InterPro" id="IPR049513">
    <property type="entry name" value="TetR_C_40"/>
</dbReference>